<proteinExistence type="predicted"/>
<sequence length="168" mass="18637">MLPATASNKYHLPPTSQNGHRLHAYRLSPHPTAYVGVSGHVTYMATWFVRLVVACSSPLDVYMFVSTTYLSLLFSPQFSSFLVTINIIFHNCLFSIRQQHMTNGEVSAYEVYDVCMFCATIGPIMHPMKREYAFGIILANRPLPGSCQVTQPPAGLGLPHPNVNSCLT</sequence>
<organism evidence="2 3">
    <name type="scientific">Penicillium thymicola</name>
    <dbReference type="NCBI Taxonomy" id="293382"/>
    <lineage>
        <taxon>Eukaryota</taxon>
        <taxon>Fungi</taxon>
        <taxon>Dikarya</taxon>
        <taxon>Ascomycota</taxon>
        <taxon>Pezizomycotina</taxon>
        <taxon>Eurotiomycetes</taxon>
        <taxon>Eurotiomycetidae</taxon>
        <taxon>Eurotiales</taxon>
        <taxon>Aspergillaceae</taxon>
        <taxon>Penicillium</taxon>
    </lineage>
</organism>
<reference evidence="2" key="1">
    <citation type="submission" date="2015-06" db="EMBL/GenBank/DDBJ databases">
        <authorList>
            <person name="Nguyen H."/>
        </authorList>
    </citation>
    <scope>NUCLEOTIDE SEQUENCE</scope>
    <source>
        <strain evidence="2">DAOM 180753</strain>
    </source>
</reference>
<accession>A0AAI9TBC0</accession>
<feature type="transmembrane region" description="Helical" evidence="1">
    <location>
        <begin position="31"/>
        <end position="49"/>
    </location>
</feature>
<keyword evidence="1" id="KW-0472">Membrane</keyword>
<protein>
    <submittedName>
        <fullName evidence="2">Uncharacterized protein</fullName>
    </submittedName>
</protein>
<gene>
    <name evidence="2" type="ORF">VN97_g9644</name>
</gene>
<dbReference type="EMBL" id="LACB01000400">
    <property type="protein sequence ID" value="KAJ9483756.1"/>
    <property type="molecule type" value="Genomic_DNA"/>
</dbReference>
<keyword evidence="1" id="KW-1133">Transmembrane helix</keyword>
<reference evidence="2" key="2">
    <citation type="journal article" date="2016" name="Fungal Biol.">
        <title>Ochratoxin A production by Penicillium thymicola.</title>
        <authorList>
            <person name="Nguyen H.D.T."/>
            <person name="McMullin D.R."/>
            <person name="Ponomareva E."/>
            <person name="Riley R."/>
            <person name="Pomraning K.R."/>
            <person name="Baker S.E."/>
            <person name="Seifert K.A."/>
        </authorList>
    </citation>
    <scope>NUCLEOTIDE SEQUENCE</scope>
    <source>
        <strain evidence="2">DAOM 180753</strain>
    </source>
</reference>
<dbReference type="AlphaFoldDB" id="A0AAI9TBC0"/>
<keyword evidence="3" id="KW-1185">Reference proteome</keyword>
<evidence type="ECO:0000313" key="3">
    <source>
        <dbReference type="Proteomes" id="UP001227192"/>
    </source>
</evidence>
<feature type="transmembrane region" description="Helical" evidence="1">
    <location>
        <begin position="69"/>
        <end position="89"/>
    </location>
</feature>
<comment type="caution">
    <text evidence="2">The sequence shown here is derived from an EMBL/GenBank/DDBJ whole genome shotgun (WGS) entry which is preliminary data.</text>
</comment>
<evidence type="ECO:0000313" key="2">
    <source>
        <dbReference type="EMBL" id="KAJ9483756.1"/>
    </source>
</evidence>
<keyword evidence="1" id="KW-0812">Transmembrane</keyword>
<name>A0AAI9TBC0_PENTH</name>
<evidence type="ECO:0000256" key="1">
    <source>
        <dbReference type="SAM" id="Phobius"/>
    </source>
</evidence>
<dbReference type="Proteomes" id="UP001227192">
    <property type="component" value="Unassembled WGS sequence"/>
</dbReference>